<proteinExistence type="predicted"/>
<organism evidence="2 3">
    <name type="scientific">Pichia membranifaciens</name>
    <dbReference type="NCBI Taxonomy" id="4926"/>
    <lineage>
        <taxon>Eukaryota</taxon>
        <taxon>Fungi</taxon>
        <taxon>Dikarya</taxon>
        <taxon>Ascomycota</taxon>
        <taxon>Saccharomycotina</taxon>
        <taxon>Pichiomycetes</taxon>
        <taxon>Pichiales</taxon>
        <taxon>Pichiaceae</taxon>
        <taxon>Pichia</taxon>
    </lineage>
</organism>
<feature type="compositionally biased region" description="Polar residues" evidence="1">
    <location>
        <begin position="348"/>
        <end position="364"/>
    </location>
</feature>
<gene>
    <name evidence="2" type="ORF">PMKS-000560</name>
</gene>
<protein>
    <submittedName>
        <fullName evidence="2">Uncharacterized protein</fullName>
    </submittedName>
</protein>
<dbReference type="OrthoDB" id="3993599at2759"/>
<feature type="compositionally biased region" description="Low complexity" evidence="1">
    <location>
        <begin position="306"/>
        <end position="319"/>
    </location>
</feature>
<sequence>MFFVAQPEYYRQVPHRLADLNELCLLNNSQRKYAFRQQQQEKRQIQKVNQPEMSLTQDLENYYVVLAKRVNRSNYTYMQKFNGYALKQVERSLVVRSTRDNFYKNINLPSNIDLDRDITYKILDNGYKMVVTIPKRVSYQIKTTAFGSPDILDGLSLRLLPSACGDRLVRNGAAVVGAEKASRDDDRGKKVGSGSESCGIRIPISDGYINTEECLRRQREEADDEDIEDYDDEYAHQEEQEPLVDTTRQNASPSFPLRQVGGEGSEAVEGEVRCEGEGAADRALQGEELKEEGADEEDEAFATARVPGPVSSPSNVPNPDALGGESRESQLGRDVRSSEGPSPDLLKNYTTLQRKTVFLPNTTTEMEVDKDSDEEEEDEMPVSIPVRRTKSPTLEEVVDEEFL</sequence>
<name>A0A1Q2YC41_9ASCO</name>
<dbReference type="Proteomes" id="UP000186136">
    <property type="component" value="Unassembled WGS sequence"/>
</dbReference>
<keyword evidence="3" id="KW-1185">Reference proteome</keyword>
<evidence type="ECO:0000313" key="2">
    <source>
        <dbReference type="EMBL" id="GAV27099.1"/>
    </source>
</evidence>
<feature type="compositionally biased region" description="Acidic residues" evidence="1">
    <location>
        <begin position="366"/>
        <end position="380"/>
    </location>
</feature>
<evidence type="ECO:0000313" key="3">
    <source>
        <dbReference type="Proteomes" id="UP000186136"/>
    </source>
</evidence>
<dbReference type="EMBL" id="BDGI01000020">
    <property type="protein sequence ID" value="GAV27099.1"/>
    <property type="molecule type" value="Genomic_DNA"/>
</dbReference>
<accession>A0A1Q2YC41</accession>
<feature type="region of interest" description="Disordered" evidence="1">
    <location>
        <begin position="239"/>
        <end position="390"/>
    </location>
</feature>
<evidence type="ECO:0000256" key="1">
    <source>
        <dbReference type="SAM" id="MobiDB-lite"/>
    </source>
</evidence>
<feature type="compositionally biased region" description="Basic and acidic residues" evidence="1">
    <location>
        <begin position="325"/>
        <end position="337"/>
    </location>
</feature>
<feature type="compositionally biased region" description="Basic and acidic residues" evidence="1">
    <location>
        <begin position="270"/>
        <end position="292"/>
    </location>
</feature>
<comment type="caution">
    <text evidence="2">The sequence shown here is derived from an EMBL/GenBank/DDBJ whole genome shotgun (WGS) entry which is preliminary data.</text>
</comment>
<reference evidence="2 3" key="1">
    <citation type="submission" date="2016-08" db="EMBL/GenBank/DDBJ databases">
        <title>Whole genome shotgun sequence of Pichia membranifaciens KS47-1.</title>
        <authorList>
            <person name="Konishi M."/>
            <person name="Ishida M."/>
            <person name="Arakawa T."/>
            <person name="Kato Y."/>
            <person name="Horiuchi J."/>
        </authorList>
    </citation>
    <scope>NUCLEOTIDE SEQUENCE [LARGE SCALE GENOMIC DNA]</scope>
    <source>
        <strain evidence="2 3">KS47-1</strain>
    </source>
</reference>
<dbReference type="AlphaFoldDB" id="A0A1Q2YC41"/>